<evidence type="ECO:0000313" key="2">
    <source>
        <dbReference type="EMBL" id="KNF07666.1"/>
    </source>
</evidence>
<keyword evidence="1" id="KW-0472">Membrane</keyword>
<dbReference type="EMBL" id="LGSS01000013">
    <property type="protein sequence ID" value="KNF07666.1"/>
    <property type="molecule type" value="Genomic_DNA"/>
</dbReference>
<keyword evidence="1" id="KW-0812">Transmembrane</keyword>
<dbReference type="Proteomes" id="UP000037267">
    <property type="component" value="Unassembled WGS sequence"/>
</dbReference>
<organism evidence="2 3">
    <name type="scientific">Gottschalkia purinilytica</name>
    <name type="common">Clostridium purinilyticum</name>
    <dbReference type="NCBI Taxonomy" id="1503"/>
    <lineage>
        <taxon>Bacteria</taxon>
        <taxon>Bacillati</taxon>
        <taxon>Bacillota</taxon>
        <taxon>Tissierellia</taxon>
        <taxon>Tissierellales</taxon>
        <taxon>Gottschalkiaceae</taxon>
        <taxon>Gottschalkia</taxon>
    </lineage>
</organism>
<dbReference type="AlphaFoldDB" id="A0A0L0W893"/>
<gene>
    <name evidence="2" type="ORF">CLPU_13c00080</name>
</gene>
<keyword evidence="1" id="KW-1133">Transmembrane helix</keyword>
<dbReference type="RefSeq" id="WP_157857732.1">
    <property type="nucleotide sequence ID" value="NZ_LGSS01000013.1"/>
</dbReference>
<keyword evidence="3" id="KW-1185">Reference proteome</keyword>
<proteinExistence type="predicted"/>
<evidence type="ECO:0000256" key="1">
    <source>
        <dbReference type="SAM" id="Phobius"/>
    </source>
</evidence>
<reference evidence="3" key="1">
    <citation type="submission" date="2015-07" db="EMBL/GenBank/DDBJ databases">
        <title>Draft genome sequence of the purine-degrading Gottschalkia purinilyticum DSM 1384 (formerly Clostridium purinilyticum).</title>
        <authorList>
            <person name="Poehlein A."/>
            <person name="Schiel-Bengelsdorf B."/>
            <person name="Bengelsdorf F.R."/>
            <person name="Daniel R."/>
            <person name="Duerre P."/>
        </authorList>
    </citation>
    <scope>NUCLEOTIDE SEQUENCE [LARGE SCALE GENOMIC DNA]</scope>
    <source>
        <strain evidence="3">DSM 1384</strain>
    </source>
</reference>
<evidence type="ECO:0000313" key="3">
    <source>
        <dbReference type="Proteomes" id="UP000037267"/>
    </source>
</evidence>
<dbReference type="STRING" id="1503.CLPU_13c00080"/>
<sequence>MFAFGIILFLVGTLVTFMSDRLYRRGKITTVENLLKVKMVGLGVVLISIVFMTLGNKQ</sequence>
<protein>
    <submittedName>
        <fullName evidence="2">Uncharacterized protein</fullName>
    </submittedName>
</protein>
<comment type="caution">
    <text evidence="2">The sequence shown here is derived from an EMBL/GenBank/DDBJ whole genome shotgun (WGS) entry which is preliminary data.</text>
</comment>
<accession>A0A0L0W893</accession>
<name>A0A0L0W893_GOTPU</name>
<feature type="transmembrane region" description="Helical" evidence="1">
    <location>
        <begin position="35"/>
        <end position="54"/>
    </location>
</feature>